<dbReference type="RefSeq" id="WP_141609426.1">
    <property type="nucleotide sequence ID" value="NZ_VIGC02000008.1"/>
</dbReference>
<evidence type="ECO:0000256" key="8">
    <source>
        <dbReference type="RuleBase" id="RU003905"/>
    </source>
</evidence>
<dbReference type="GO" id="GO:0006412">
    <property type="term" value="P:translation"/>
    <property type="evidence" value="ECO:0007669"/>
    <property type="project" value="UniProtKB-UniRule"/>
</dbReference>
<dbReference type="Gene3D" id="2.40.30.10">
    <property type="entry name" value="Translation factors"/>
    <property type="match status" value="1"/>
</dbReference>
<evidence type="ECO:0000256" key="3">
    <source>
        <dbReference type="ARBA" id="ARBA00022884"/>
    </source>
</evidence>
<dbReference type="AlphaFoldDB" id="A0A540VHW3"/>
<keyword evidence="5 7" id="KW-0687">Ribonucleoprotein</keyword>
<keyword evidence="4 7" id="KW-0689">Ribosomal protein</keyword>
<comment type="function">
    <text evidence="7 9">One of the primary rRNA binding proteins, it binds directly near the 3'-end of the 23S rRNA, where it nucleates assembly of the 50S subunit.</text>
</comment>
<comment type="similarity">
    <text evidence="1 7 8">Belongs to the universal ribosomal protein uL3 family.</text>
</comment>
<evidence type="ECO:0000256" key="9">
    <source>
        <dbReference type="RuleBase" id="RU003906"/>
    </source>
</evidence>
<dbReference type="HAMAP" id="MF_01325_B">
    <property type="entry name" value="Ribosomal_uL3_B"/>
    <property type="match status" value="1"/>
</dbReference>
<name>A0A540VHW3_9CHLR</name>
<evidence type="ECO:0000256" key="6">
    <source>
        <dbReference type="ARBA" id="ARBA00035243"/>
    </source>
</evidence>
<evidence type="ECO:0000256" key="1">
    <source>
        <dbReference type="ARBA" id="ARBA00006540"/>
    </source>
</evidence>
<dbReference type="InterPro" id="IPR000597">
    <property type="entry name" value="Ribosomal_uL3"/>
</dbReference>
<dbReference type="OrthoDB" id="9806135at2"/>
<evidence type="ECO:0000256" key="2">
    <source>
        <dbReference type="ARBA" id="ARBA00022730"/>
    </source>
</evidence>
<feature type="region of interest" description="Disordered" evidence="10">
    <location>
        <begin position="124"/>
        <end position="162"/>
    </location>
</feature>
<evidence type="ECO:0000256" key="10">
    <source>
        <dbReference type="SAM" id="MobiDB-lite"/>
    </source>
</evidence>
<dbReference type="InterPro" id="IPR009000">
    <property type="entry name" value="Transl_B-barrel_sf"/>
</dbReference>
<gene>
    <name evidence="7" type="primary">rplC</name>
    <name evidence="11" type="ORF">FKZ61_07235</name>
</gene>
<dbReference type="SUPFAM" id="SSF50447">
    <property type="entry name" value="Translation proteins"/>
    <property type="match status" value="1"/>
</dbReference>
<dbReference type="PANTHER" id="PTHR11229">
    <property type="entry name" value="50S RIBOSOMAL PROTEIN L3"/>
    <property type="match status" value="1"/>
</dbReference>
<keyword evidence="3 7" id="KW-0694">RNA-binding</keyword>
<dbReference type="FunFam" id="2.40.30.10:FF:000004">
    <property type="entry name" value="50S ribosomal protein L3"/>
    <property type="match status" value="1"/>
</dbReference>
<dbReference type="GO" id="GO:0003735">
    <property type="term" value="F:structural constituent of ribosome"/>
    <property type="evidence" value="ECO:0007669"/>
    <property type="project" value="UniProtKB-UniRule"/>
</dbReference>
<dbReference type="NCBIfam" id="TIGR03625">
    <property type="entry name" value="L3_bact"/>
    <property type="match status" value="1"/>
</dbReference>
<dbReference type="InterPro" id="IPR019926">
    <property type="entry name" value="Ribosomal_uL3_CS"/>
</dbReference>
<organism evidence="11 12">
    <name type="scientific">Litorilinea aerophila</name>
    <dbReference type="NCBI Taxonomy" id="1204385"/>
    <lineage>
        <taxon>Bacteria</taxon>
        <taxon>Bacillati</taxon>
        <taxon>Chloroflexota</taxon>
        <taxon>Caldilineae</taxon>
        <taxon>Caldilineales</taxon>
        <taxon>Caldilineaceae</taxon>
        <taxon>Litorilinea</taxon>
    </lineage>
</organism>
<evidence type="ECO:0000313" key="12">
    <source>
        <dbReference type="Proteomes" id="UP000317371"/>
    </source>
</evidence>
<dbReference type="InterPro" id="IPR019927">
    <property type="entry name" value="Ribosomal_uL3_bac/org-type"/>
</dbReference>
<evidence type="ECO:0000313" key="11">
    <source>
        <dbReference type="EMBL" id="TQE96281.1"/>
    </source>
</evidence>
<reference evidence="11 12" key="1">
    <citation type="submission" date="2019-06" db="EMBL/GenBank/DDBJ databases">
        <title>Genome sequence of Litorilinea aerophila BAA-2444.</title>
        <authorList>
            <person name="Maclea K.S."/>
            <person name="Maurais E.G."/>
            <person name="Iannazzi L.C."/>
        </authorList>
    </citation>
    <scope>NUCLEOTIDE SEQUENCE [LARGE SCALE GENOMIC DNA]</scope>
    <source>
        <strain evidence="11 12">ATCC BAA-2444</strain>
    </source>
</reference>
<dbReference type="EMBL" id="VIGC01000008">
    <property type="protein sequence ID" value="TQE96281.1"/>
    <property type="molecule type" value="Genomic_DNA"/>
</dbReference>
<dbReference type="Proteomes" id="UP000317371">
    <property type="component" value="Unassembled WGS sequence"/>
</dbReference>
<dbReference type="InParanoid" id="A0A540VHW3"/>
<dbReference type="FunFam" id="3.30.160.810:FF:000001">
    <property type="entry name" value="50S ribosomal protein L3"/>
    <property type="match status" value="1"/>
</dbReference>
<dbReference type="GO" id="GO:0022625">
    <property type="term" value="C:cytosolic large ribosomal subunit"/>
    <property type="evidence" value="ECO:0007669"/>
    <property type="project" value="TreeGrafter"/>
</dbReference>
<dbReference type="GO" id="GO:0019843">
    <property type="term" value="F:rRNA binding"/>
    <property type="evidence" value="ECO:0007669"/>
    <property type="project" value="UniProtKB-UniRule"/>
</dbReference>
<evidence type="ECO:0000256" key="5">
    <source>
        <dbReference type="ARBA" id="ARBA00023274"/>
    </source>
</evidence>
<dbReference type="Pfam" id="PF00297">
    <property type="entry name" value="Ribosomal_L3"/>
    <property type="match status" value="1"/>
</dbReference>
<keyword evidence="12" id="KW-1185">Reference proteome</keyword>
<evidence type="ECO:0000256" key="4">
    <source>
        <dbReference type="ARBA" id="ARBA00022980"/>
    </source>
</evidence>
<dbReference type="FunCoup" id="A0A540VHW3">
    <property type="interactions" value="540"/>
</dbReference>
<sequence length="217" mass="23117">MMRGILGKKVGMTQLFDESGVAIPVTVIEAGPCYVTQVKTAETDGYNAVQIGFEEVAERKLTKGQKGHLQKAGTPLLRRLRELRYAEPPTLSLGDVIKADVFEEGERVDVIGVSKGRGFAGAVKRHGFAGGPKTHGQSDRHRATGSRGAGTTPGHTFPGTKAPGHMGNARVTVQNLQVALVDPERNLIAVKGAVPGPRGGLVLVREAVKKANKKKRR</sequence>
<proteinExistence type="inferred from homology"/>
<dbReference type="Gene3D" id="3.30.160.810">
    <property type="match status" value="1"/>
</dbReference>
<comment type="caution">
    <text evidence="11">The sequence shown here is derived from an EMBL/GenBank/DDBJ whole genome shotgun (WGS) entry which is preliminary data.</text>
</comment>
<comment type="subunit">
    <text evidence="7 9">Part of the 50S ribosomal subunit. Forms a cluster with proteins L14 and L19.</text>
</comment>
<protein>
    <recommendedName>
        <fullName evidence="6 7">Large ribosomal subunit protein uL3</fullName>
    </recommendedName>
</protein>
<keyword evidence="2 7" id="KW-0699">rRNA-binding</keyword>
<accession>A0A540VHW3</accession>
<dbReference type="PROSITE" id="PS00474">
    <property type="entry name" value="RIBOSOMAL_L3"/>
    <property type="match status" value="1"/>
</dbReference>
<evidence type="ECO:0000256" key="7">
    <source>
        <dbReference type="HAMAP-Rule" id="MF_01325"/>
    </source>
</evidence>
<dbReference type="PANTHER" id="PTHR11229:SF16">
    <property type="entry name" value="LARGE RIBOSOMAL SUBUNIT PROTEIN UL3C"/>
    <property type="match status" value="1"/>
</dbReference>